<dbReference type="Gene3D" id="2.60.120.430">
    <property type="entry name" value="Galactose-binding lectin"/>
    <property type="match status" value="1"/>
</dbReference>
<evidence type="ECO:0000256" key="3">
    <source>
        <dbReference type="ARBA" id="ARBA00022679"/>
    </source>
</evidence>
<keyword evidence="6" id="KW-0325">Glycoprotein</keyword>
<keyword evidence="2" id="KW-0723">Serine/threonine-protein kinase</keyword>
<dbReference type="InterPro" id="IPR024788">
    <property type="entry name" value="Malectin-like_Carb-bd_dom"/>
</dbReference>
<dbReference type="InterPro" id="IPR045272">
    <property type="entry name" value="ANXUR1/2-like"/>
</dbReference>
<dbReference type="Pfam" id="PF12819">
    <property type="entry name" value="Malectin_like"/>
    <property type="match status" value="1"/>
</dbReference>
<dbReference type="GO" id="GO:0005524">
    <property type="term" value="F:ATP binding"/>
    <property type="evidence" value="ECO:0007669"/>
    <property type="project" value="UniProtKB-KW"/>
</dbReference>
<name>A0AAD4JP54_PERFH</name>
<accession>A0AAD4JP54</accession>
<dbReference type="GO" id="GO:0016020">
    <property type="term" value="C:membrane"/>
    <property type="evidence" value="ECO:0007669"/>
    <property type="project" value="UniProtKB-SubCell"/>
</dbReference>
<proteinExistence type="predicted"/>
<dbReference type="GO" id="GO:0004674">
    <property type="term" value="F:protein serine/threonine kinase activity"/>
    <property type="evidence" value="ECO:0007669"/>
    <property type="project" value="UniProtKB-KW"/>
</dbReference>
<keyword evidence="3" id="KW-0808">Transferase</keyword>
<keyword evidence="4" id="KW-0547">Nucleotide-binding</keyword>
<evidence type="ECO:0000313" key="8">
    <source>
        <dbReference type="EMBL" id="KAH6837464.1"/>
    </source>
</evidence>
<keyword evidence="5" id="KW-0067">ATP-binding</keyword>
<evidence type="ECO:0000256" key="4">
    <source>
        <dbReference type="ARBA" id="ARBA00022741"/>
    </source>
</evidence>
<feature type="domain" description="Malectin-like" evidence="7">
    <location>
        <begin position="10"/>
        <end position="148"/>
    </location>
</feature>
<dbReference type="AlphaFoldDB" id="A0AAD4JP54"/>
<evidence type="ECO:0000256" key="6">
    <source>
        <dbReference type="ARBA" id="ARBA00023180"/>
    </source>
</evidence>
<comment type="caution">
    <text evidence="8">The sequence shown here is derived from an EMBL/GenBank/DDBJ whole genome shotgun (WGS) entry which is preliminary data.</text>
</comment>
<dbReference type="Proteomes" id="UP001190926">
    <property type="component" value="Unassembled WGS sequence"/>
</dbReference>
<sequence length="162" mass="17497">MLRTLKSTDSDDKFLSAGAKSVVAKASIQDPSLPSDVPYMTAKIFQSEASYQFPLLQNSTSRTLLRLHFYPSPYPNFDISSSYFAVMAGGVTLLNNFSASISVEALSQAYFIKEFYLASSQSAMLGVTFKPSGDKGSFAFVNGIEVVSQRSLGSILSPAGFQ</sequence>
<protein>
    <recommendedName>
        <fullName evidence="7">Malectin-like domain-containing protein</fullName>
    </recommendedName>
</protein>
<evidence type="ECO:0000256" key="2">
    <source>
        <dbReference type="ARBA" id="ARBA00022527"/>
    </source>
</evidence>
<evidence type="ECO:0000256" key="1">
    <source>
        <dbReference type="ARBA" id="ARBA00004479"/>
    </source>
</evidence>
<gene>
    <name evidence="8" type="ORF">C2S53_018179</name>
</gene>
<dbReference type="FunFam" id="2.60.120.430:FF:000003">
    <property type="entry name" value="FERONIA receptor-like kinase"/>
    <property type="match status" value="1"/>
</dbReference>
<evidence type="ECO:0000259" key="7">
    <source>
        <dbReference type="Pfam" id="PF12819"/>
    </source>
</evidence>
<organism evidence="8 9">
    <name type="scientific">Perilla frutescens var. hirtella</name>
    <name type="common">Perilla citriodora</name>
    <name type="synonym">Perilla setoyensis</name>
    <dbReference type="NCBI Taxonomy" id="608512"/>
    <lineage>
        <taxon>Eukaryota</taxon>
        <taxon>Viridiplantae</taxon>
        <taxon>Streptophyta</taxon>
        <taxon>Embryophyta</taxon>
        <taxon>Tracheophyta</taxon>
        <taxon>Spermatophyta</taxon>
        <taxon>Magnoliopsida</taxon>
        <taxon>eudicotyledons</taxon>
        <taxon>Gunneridae</taxon>
        <taxon>Pentapetalae</taxon>
        <taxon>asterids</taxon>
        <taxon>lamiids</taxon>
        <taxon>Lamiales</taxon>
        <taxon>Lamiaceae</taxon>
        <taxon>Nepetoideae</taxon>
        <taxon>Elsholtzieae</taxon>
        <taxon>Perilla</taxon>
    </lineage>
</organism>
<keyword evidence="9" id="KW-1185">Reference proteome</keyword>
<dbReference type="PANTHER" id="PTHR34590:SF5">
    <property type="entry name" value="OS04G0586500 PROTEIN"/>
    <property type="match status" value="1"/>
</dbReference>
<keyword evidence="2" id="KW-0418">Kinase</keyword>
<evidence type="ECO:0000313" key="9">
    <source>
        <dbReference type="Proteomes" id="UP001190926"/>
    </source>
</evidence>
<comment type="subcellular location">
    <subcellularLocation>
        <location evidence="1">Membrane</location>
        <topology evidence="1">Single-pass type I membrane protein</topology>
    </subcellularLocation>
</comment>
<evidence type="ECO:0000256" key="5">
    <source>
        <dbReference type="ARBA" id="ARBA00022840"/>
    </source>
</evidence>
<dbReference type="GO" id="GO:0004714">
    <property type="term" value="F:transmembrane receptor protein tyrosine kinase activity"/>
    <property type="evidence" value="ECO:0007669"/>
    <property type="project" value="InterPro"/>
</dbReference>
<reference evidence="8 9" key="1">
    <citation type="journal article" date="2021" name="Nat. Commun.">
        <title>Incipient diploidization of the medicinal plant Perilla within 10,000 years.</title>
        <authorList>
            <person name="Zhang Y."/>
            <person name="Shen Q."/>
            <person name="Leng L."/>
            <person name="Zhang D."/>
            <person name="Chen S."/>
            <person name="Shi Y."/>
            <person name="Ning Z."/>
            <person name="Chen S."/>
        </authorList>
    </citation>
    <scope>NUCLEOTIDE SEQUENCE [LARGE SCALE GENOMIC DNA]</scope>
    <source>
        <strain evidence="9">cv. PC099</strain>
    </source>
</reference>
<dbReference type="PANTHER" id="PTHR34590">
    <property type="entry name" value="OS03G0124300 PROTEIN-RELATED"/>
    <property type="match status" value="1"/>
</dbReference>
<dbReference type="EMBL" id="SDAM02000018">
    <property type="protein sequence ID" value="KAH6837464.1"/>
    <property type="molecule type" value="Genomic_DNA"/>
</dbReference>